<organism evidence="1">
    <name type="scientific">Mutarda arvensis</name>
    <name type="common">Charlock mustard</name>
    <name type="synonym">Sinapis arvensis</name>
    <dbReference type="NCBI Taxonomy" id="2982281"/>
    <lineage>
        <taxon>Eukaryota</taxon>
        <taxon>Viridiplantae</taxon>
        <taxon>Streptophyta</taxon>
        <taxon>Embryophyta</taxon>
        <taxon>Tracheophyta</taxon>
        <taxon>Spermatophyta</taxon>
        <taxon>Magnoliopsida</taxon>
        <taxon>eudicotyledons</taxon>
        <taxon>Gunneridae</taxon>
        <taxon>Pentapetalae</taxon>
        <taxon>rosids</taxon>
        <taxon>malvids</taxon>
        <taxon>Brassicales</taxon>
        <taxon>Brassicaceae</taxon>
        <taxon>Brassiceae</taxon>
        <taxon>Mutarda</taxon>
    </lineage>
</organism>
<dbReference type="RefSeq" id="YP_009320184.1">
    <property type="nucleotide sequence ID" value="NC_031896.1"/>
</dbReference>
<dbReference type="AlphaFoldDB" id="A0A1D6WKP4"/>
<name>A0A1D6WKP4_MUTAR</name>
<geneLocation type="mitochondrion" evidence="1"/>
<evidence type="ECO:0000313" key="1">
    <source>
        <dbReference type="EMBL" id="AJR33092.1"/>
    </source>
</evidence>
<gene>
    <name evidence="1" type="primary">orf108a</name>
</gene>
<proteinExistence type="predicted"/>
<keyword evidence="1" id="KW-0496">Mitochondrion</keyword>
<dbReference type="GeneID" id="30216345"/>
<reference evidence="1" key="1">
    <citation type="submission" date="2014-10" db="EMBL/GenBank/DDBJ databases">
        <authorList>
            <person name="Seo M.-J."/>
            <person name="Seok Y.J."/>
            <person name="Cha I.-T."/>
        </authorList>
    </citation>
    <scope>NUCLEOTIDE SEQUENCE</scope>
</reference>
<dbReference type="EMBL" id="KM851044">
    <property type="protein sequence ID" value="AJR33092.1"/>
    <property type="molecule type" value="Genomic_DNA"/>
</dbReference>
<sequence length="108" mass="11926">MNTIKSLSQDIEELKKNGNLFDVSDQLYNNALVSVTEALTGTVQRLLQHHNVLLPENWTHAQIVQDILGDDMTLGNVASVLSNITQLGLASDEFHQIFNIINLTGRGV</sequence>
<accession>A0A1D6WKP4</accession>
<protein>
    <submittedName>
        <fullName evidence="1">Orf108a</fullName>
    </submittedName>
</protein>